<keyword evidence="2" id="KW-1133">Transmembrane helix</keyword>
<organism evidence="3">
    <name type="scientific">Chlorobaculum parvum</name>
    <dbReference type="NCBI Taxonomy" id="274539"/>
    <lineage>
        <taxon>Bacteria</taxon>
        <taxon>Pseudomonadati</taxon>
        <taxon>Chlorobiota</taxon>
        <taxon>Chlorobiia</taxon>
        <taxon>Chlorobiales</taxon>
        <taxon>Chlorobiaceae</taxon>
        <taxon>Chlorobaculum</taxon>
    </lineage>
</organism>
<protein>
    <submittedName>
        <fullName evidence="3">Uncharacterized protein</fullName>
    </submittedName>
</protein>
<name>A0A7C5DDZ7_9CHLB</name>
<feature type="transmembrane region" description="Helical" evidence="2">
    <location>
        <begin position="519"/>
        <end position="541"/>
    </location>
</feature>
<sequence length="703" mass="80575">MGEQKTNVTAPPVVERFGEARHRDPVSPDSKKQWFQRGSSSETPTYNFIIPANLSEQTVRNDGIGHGWAEFEGISVSQDSNPQEFNGAISTDPNGKNFRFVDIAWQFILRSDIETFGSSTEEWASALLEKLELRKKNGKPMASWVLPMLKSIVNTTIPVKEMLAFKYAALTKLVFDGFLGDVHLYGDYGRTRGRAVRHFHVVLDEIMIRDFLQWYWQIYYQSKEQNGKKPAYEPPEFTILAHSLGSIMSFDSLVYAHIRDDIRRNDYTSEEWPESLPFPGYDFIHDIEKKNWNYLHGKLQSIWKAEQDNPAILDVIRHIIPNADELFNANTVPANGEKQKSIAAPDIPYVSWKNHVTNFITIGSPVDKFLALWSDNYLHLHDTSTVAVSAPEKMFHYNFCDEQDPVGHHLEEAMKTPVYQTLFNTDPIGNHDVVFRRYGIPGVAHNLYWTDQELFFGIIDKIIDTKTANTSAEFVWKEIHQKTRAFKSAKRWAYYLIPLITTLATTALVSYGIMNDSLLWRWLSIIAAVLLWVQPNLLTAYKDETVDSRKMARSWLEDKWNKIRPVRGIFSRLVSAAIEWRRILIVESLDSNTVPVDGTHYDVSERIAFQSQEMTDKPLKYVALLIAVAGLSLAGSLALGYTLYYPFEADELLHIHLFTHLSTISGPWLNAGKIAFFFTLSYSLVRFYVAGSFLGAWKRCRPE</sequence>
<evidence type="ECO:0000256" key="2">
    <source>
        <dbReference type="SAM" id="Phobius"/>
    </source>
</evidence>
<feature type="compositionally biased region" description="Basic and acidic residues" evidence="1">
    <location>
        <begin position="16"/>
        <end position="32"/>
    </location>
</feature>
<keyword evidence="2" id="KW-0812">Transmembrane</keyword>
<dbReference type="AlphaFoldDB" id="A0A7C5DDZ7"/>
<dbReference type="Proteomes" id="UP000886058">
    <property type="component" value="Unassembled WGS sequence"/>
</dbReference>
<reference evidence="3" key="1">
    <citation type="journal article" date="2020" name="mSystems">
        <title>Genome- and Community-Level Interaction Insights into Carbon Utilization and Element Cycling Functions of Hydrothermarchaeota in Hydrothermal Sediment.</title>
        <authorList>
            <person name="Zhou Z."/>
            <person name="Liu Y."/>
            <person name="Xu W."/>
            <person name="Pan J."/>
            <person name="Luo Z.H."/>
            <person name="Li M."/>
        </authorList>
    </citation>
    <scope>NUCLEOTIDE SEQUENCE [LARGE SCALE GENOMIC DNA]</scope>
    <source>
        <strain evidence="3">HyVt-633</strain>
    </source>
</reference>
<dbReference type="EMBL" id="DRSQ01000022">
    <property type="protein sequence ID" value="HHE31228.1"/>
    <property type="molecule type" value="Genomic_DNA"/>
</dbReference>
<proteinExistence type="predicted"/>
<evidence type="ECO:0000313" key="3">
    <source>
        <dbReference type="EMBL" id="HHE31228.1"/>
    </source>
</evidence>
<evidence type="ECO:0000256" key="1">
    <source>
        <dbReference type="SAM" id="MobiDB-lite"/>
    </source>
</evidence>
<accession>A0A7C5DDZ7</accession>
<feature type="region of interest" description="Disordered" evidence="1">
    <location>
        <begin position="1"/>
        <end position="41"/>
    </location>
</feature>
<feature type="transmembrane region" description="Helical" evidence="2">
    <location>
        <begin position="674"/>
        <end position="697"/>
    </location>
</feature>
<keyword evidence="2" id="KW-0472">Membrane</keyword>
<feature type="transmembrane region" description="Helical" evidence="2">
    <location>
        <begin position="621"/>
        <end position="644"/>
    </location>
</feature>
<gene>
    <name evidence="3" type="ORF">ENL07_00955</name>
</gene>
<feature type="transmembrane region" description="Helical" evidence="2">
    <location>
        <begin position="492"/>
        <end position="513"/>
    </location>
</feature>
<comment type="caution">
    <text evidence="3">The sequence shown here is derived from an EMBL/GenBank/DDBJ whole genome shotgun (WGS) entry which is preliminary data.</text>
</comment>